<name>A0A1Y6JD63_PSEVI</name>
<proteinExistence type="predicted"/>
<evidence type="ECO:0000313" key="1">
    <source>
        <dbReference type="EMBL" id="SMS07865.1"/>
    </source>
</evidence>
<dbReference type="AlphaFoldDB" id="A0A1Y6JD63"/>
<gene>
    <name evidence="1" type="ORF">CFBP1590_0280</name>
</gene>
<dbReference type="EMBL" id="LT855380">
    <property type="protein sequence ID" value="SMS07865.1"/>
    <property type="molecule type" value="Genomic_DNA"/>
</dbReference>
<dbReference type="KEGG" id="pvd:CFBP1590_0280"/>
<reference evidence="1 2" key="1">
    <citation type="submission" date="2017-05" db="EMBL/GenBank/DDBJ databases">
        <authorList>
            <person name="Song R."/>
            <person name="Chenine A.L."/>
            <person name="Ruprecht R.M."/>
        </authorList>
    </citation>
    <scope>NUCLEOTIDE SEQUENCE [LARGE SCALE GENOMIC DNA]</scope>
    <source>
        <strain evidence="1 2">CFBP 1590</strain>
    </source>
</reference>
<organism evidence="1 2">
    <name type="scientific">Pseudomonas viridiflava</name>
    <name type="common">Phytomonas viridiflava</name>
    <dbReference type="NCBI Taxonomy" id="33069"/>
    <lineage>
        <taxon>Bacteria</taxon>
        <taxon>Pseudomonadati</taxon>
        <taxon>Pseudomonadota</taxon>
        <taxon>Gammaproteobacteria</taxon>
        <taxon>Pseudomonadales</taxon>
        <taxon>Pseudomonadaceae</taxon>
        <taxon>Pseudomonas</taxon>
    </lineage>
</organism>
<evidence type="ECO:0000313" key="2">
    <source>
        <dbReference type="Proteomes" id="UP000196842"/>
    </source>
</evidence>
<sequence>MGPIGVPEITLIVPMLFVIHKSASTLIVPIAPRGHASRDALRHKWHRLRLQ</sequence>
<protein>
    <submittedName>
        <fullName evidence="1">Hypothetical membrane protein</fullName>
    </submittedName>
</protein>
<accession>A0A1Y6JD63</accession>
<dbReference type="Proteomes" id="UP000196842">
    <property type="component" value="Chromosome I"/>
</dbReference>